<evidence type="ECO:0000313" key="4">
    <source>
        <dbReference type="Proteomes" id="UP000186547"/>
    </source>
</evidence>
<geneLocation type="plasmid" evidence="1">
    <name>pHLAJ5I</name>
</geneLocation>
<evidence type="ECO:0000313" key="3">
    <source>
        <dbReference type="Proteomes" id="UP000011555"/>
    </source>
</evidence>
<evidence type="ECO:0000313" key="2">
    <source>
        <dbReference type="EMBL" id="EMA37367.1"/>
    </source>
</evidence>
<dbReference type="EMBL" id="AOLZ01000012">
    <property type="protein sequence ID" value="EMA37367.1"/>
    <property type="molecule type" value="Genomic_DNA"/>
</dbReference>
<keyword evidence="1" id="KW-0614">Plasmid</keyword>
<dbReference type="Proteomes" id="UP000186547">
    <property type="component" value="Plasmid pHLAJ5I"/>
</dbReference>
<reference evidence="1 4" key="1">
    <citation type="journal article" date="2011" name="J. Bacteriol.">
        <title>Genome sequence of Halobiforma lacisalsi AJ5, an extremely halophilic archaeon which harbors a bop gene.</title>
        <authorList>
            <person name="Jiang X."/>
            <person name="Wang S."/>
            <person name="Cheng H."/>
            <person name="Huo Y."/>
            <person name="Zhang X."/>
            <person name="Zhu X."/>
            <person name="Han X."/>
            <person name="Ni P."/>
            <person name="Wu M."/>
        </authorList>
    </citation>
    <scope>NUCLEOTIDE SEQUENCE [LARGE SCALE GENOMIC DNA]</scope>
    <source>
        <strain evidence="1 4">AJ5</strain>
        <plasmid evidence="1">pHLAJ5I</plasmid>
        <plasmid evidence="4">phlaj5i</plasmid>
    </source>
</reference>
<reference evidence="1" key="3">
    <citation type="submission" date="2017-01" db="EMBL/GenBank/DDBJ databases">
        <authorList>
            <person name="Mah S.A."/>
            <person name="Swanson W.J."/>
            <person name="Moy G.W."/>
            <person name="Vacquier V.D."/>
        </authorList>
    </citation>
    <scope>NUCLEOTIDE SEQUENCE</scope>
    <source>
        <strain evidence="1">AJ5</strain>
        <plasmid evidence="1">pHLAJ5I</plasmid>
    </source>
</reference>
<dbReference type="AlphaFoldDB" id="M0LUX0"/>
<reference evidence="2 3" key="2">
    <citation type="journal article" date="2014" name="PLoS Genet.">
        <title>Phylogenetically driven sequencing of extremely halophilic archaea reveals strategies for static and dynamic osmo-response.</title>
        <authorList>
            <person name="Becker E.A."/>
            <person name="Seitzer P.M."/>
            <person name="Tritt A."/>
            <person name="Larsen D."/>
            <person name="Krusor M."/>
            <person name="Yao A.I."/>
            <person name="Wu D."/>
            <person name="Madern D."/>
            <person name="Eisen J.A."/>
            <person name="Darling A.E."/>
            <person name="Facciotti M.T."/>
        </authorList>
    </citation>
    <scope>NUCLEOTIDE SEQUENCE [LARGE SCALE GENOMIC DNA]</scope>
    <source>
        <strain evidence="2 3">AJ5</strain>
    </source>
</reference>
<dbReference type="KEGG" id="hlc:CHINAEXTREME20610"/>
<dbReference type="eggNOG" id="arCOG09141">
    <property type="taxonomic scope" value="Archaea"/>
</dbReference>
<keyword evidence="3" id="KW-1185">Reference proteome</keyword>
<dbReference type="Proteomes" id="UP000011555">
    <property type="component" value="Unassembled WGS sequence"/>
</dbReference>
<accession>M0LUX0</accession>
<proteinExistence type="predicted"/>
<gene>
    <name evidence="2" type="ORF">C445_00721</name>
    <name evidence="1" type="ORF">CHINAEXTREME_20610</name>
</gene>
<organism evidence="2 3">
    <name type="scientific">Natronobacterium lacisalsi AJ5</name>
    <dbReference type="NCBI Taxonomy" id="358396"/>
    <lineage>
        <taxon>Archaea</taxon>
        <taxon>Methanobacteriati</taxon>
        <taxon>Methanobacteriota</taxon>
        <taxon>Stenosarchaea group</taxon>
        <taxon>Halobacteria</taxon>
        <taxon>Halobacteriales</taxon>
        <taxon>Natrialbaceae</taxon>
        <taxon>Natronobacterium</taxon>
    </lineage>
</organism>
<evidence type="ECO:0000313" key="1">
    <source>
        <dbReference type="EMBL" id="APX00322.1"/>
    </source>
</evidence>
<sequence length="150" mass="16658">MSHVNQIEIERQDGGTFHVNTTTEQPLTESDRRDAQAIARNNETVQQALADVEQYKMSVNPIQKISADAMQTTTISGLNETSTNNSTETTTFSVSTEGQNKSVTIDREPTYLEDEVSVRVLDPSSDETHYSITVNLETETVTGITDWTDL</sequence>
<protein>
    <submittedName>
        <fullName evidence="2">Uncharacterized protein</fullName>
    </submittedName>
</protein>
<name>M0LUX0_NATLA</name>
<dbReference type="EMBL" id="CP019286">
    <property type="protein sequence ID" value="APX00322.1"/>
    <property type="molecule type" value="Genomic_DNA"/>
</dbReference>
<geneLocation type="plasmid" evidence="4">
    <name>phlaj5i</name>
</geneLocation>